<protein>
    <recommendedName>
        <fullName evidence="4">Proteophosphoglycan 5</fullName>
    </recommendedName>
</protein>
<gene>
    <name evidence="2" type="ORF">BCR38DRAFT_86326</name>
</gene>
<feature type="compositionally biased region" description="Low complexity" evidence="1">
    <location>
        <begin position="191"/>
        <end position="200"/>
    </location>
</feature>
<name>A0A1Y2ED23_9PEZI</name>
<evidence type="ECO:0008006" key="4">
    <source>
        <dbReference type="Google" id="ProtNLM"/>
    </source>
</evidence>
<evidence type="ECO:0000256" key="1">
    <source>
        <dbReference type="SAM" id="MobiDB-lite"/>
    </source>
</evidence>
<dbReference type="InParanoid" id="A0A1Y2ED23"/>
<accession>A0A1Y2ED23</accession>
<evidence type="ECO:0000313" key="2">
    <source>
        <dbReference type="EMBL" id="ORY69479.1"/>
    </source>
</evidence>
<dbReference type="GO" id="GO:0016071">
    <property type="term" value="P:mRNA metabolic process"/>
    <property type="evidence" value="ECO:0007669"/>
    <property type="project" value="UniProtKB-ARBA"/>
</dbReference>
<dbReference type="AlphaFoldDB" id="A0A1Y2ED23"/>
<evidence type="ECO:0000313" key="3">
    <source>
        <dbReference type="Proteomes" id="UP000193689"/>
    </source>
</evidence>
<comment type="caution">
    <text evidence="2">The sequence shown here is derived from an EMBL/GenBank/DDBJ whole genome shotgun (WGS) entry which is preliminary data.</text>
</comment>
<dbReference type="OrthoDB" id="2142961at2759"/>
<feature type="region of interest" description="Disordered" evidence="1">
    <location>
        <begin position="1"/>
        <end position="95"/>
    </location>
</feature>
<dbReference type="Pfam" id="PF15365">
    <property type="entry name" value="PNRC"/>
    <property type="match status" value="1"/>
</dbReference>
<dbReference type="GeneID" id="63781913"/>
<organism evidence="2 3">
    <name type="scientific">Pseudomassariella vexata</name>
    <dbReference type="NCBI Taxonomy" id="1141098"/>
    <lineage>
        <taxon>Eukaryota</taxon>
        <taxon>Fungi</taxon>
        <taxon>Dikarya</taxon>
        <taxon>Ascomycota</taxon>
        <taxon>Pezizomycotina</taxon>
        <taxon>Sordariomycetes</taxon>
        <taxon>Xylariomycetidae</taxon>
        <taxon>Amphisphaeriales</taxon>
        <taxon>Pseudomassariaceae</taxon>
        <taxon>Pseudomassariella</taxon>
    </lineage>
</organism>
<dbReference type="Proteomes" id="UP000193689">
    <property type="component" value="Unassembled WGS sequence"/>
</dbReference>
<dbReference type="STRING" id="1141098.A0A1Y2ED23"/>
<feature type="compositionally biased region" description="Basic and acidic residues" evidence="1">
    <location>
        <begin position="288"/>
        <end position="297"/>
    </location>
</feature>
<feature type="compositionally biased region" description="Polar residues" evidence="1">
    <location>
        <begin position="37"/>
        <end position="67"/>
    </location>
</feature>
<reference evidence="2 3" key="1">
    <citation type="submission" date="2016-07" db="EMBL/GenBank/DDBJ databases">
        <title>Pervasive Adenine N6-methylation of Active Genes in Fungi.</title>
        <authorList>
            <consortium name="DOE Joint Genome Institute"/>
            <person name="Mondo S.J."/>
            <person name="Dannebaum R.O."/>
            <person name="Kuo R.C."/>
            <person name="Labutti K."/>
            <person name="Haridas S."/>
            <person name="Kuo A."/>
            <person name="Salamov A."/>
            <person name="Ahrendt S.R."/>
            <person name="Lipzen A."/>
            <person name="Sullivan W."/>
            <person name="Andreopoulos W.B."/>
            <person name="Clum A."/>
            <person name="Lindquist E."/>
            <person name="Daum C."/>
            <person name="Ramamoorthy G.K."/>
            <person name="Gryganskyi A."/>
            <person name="Culley D."/>
            <person name="Magnuson J.K."/>
            <person name="James T.Y."/>
            <person name="O'Malley M.A."/>
            <person name="Stajich J.E."/>
            <person name="Spatafora J.W."/>
            <person name="Visel A."/>
            <person name="Grigoriev I.V."/>
        </authorList>
    </citation>
    <scope>NUCLEOTIDE SEQUENCE [LARGE SCALE GENOMIC DNA]</scope>
    <source>
        <strain evidence="2 3">CBS 129021</strain>
    </source>
</reference>
<dbReference type="InterPro" id="IPR028322">
    <property type="entry name" value="PNRC-like_rgn"/>
</dbReference>
<dbReference type="RefSeq" id="XP_040719429.1">
    <property type="nucleotide sequence ID" value="XM_040865701.1"/>
</dbReference>
<feature type="compositionally biased region" description="Polar residues" evidence="1">
    <location>
        <begin position="1"/>
        <end position="12"/>
    </location>
</feature>
<dbReference type="EMBL" id="MCFJ01000002">
    <property type="protein sequence ID" value="ORY69479.1"/>
    <property type="molecule type" value="Genomic_DNA"/>
</dbReference>
<feature type="compositionally biased region" description="Polar residues" evidence="1">
    <location>
        <begin position="268"/>
        <end position="286"/>
    </location>
</feature>
<proteinExistence type="predicted"/>
<feature type="region of interest" description="Disordered" evidence="1">
    <location>
        <begin position="108"/>
        <end position="377"/>
    </location>
</feature>
<feature type="compositionally biased region" description="Basic residues" evidence="1">
    <location>
        <begin position="68"/>
        <end position="78"/>
    </location>
</feature>
<sequence>MHQASQPKNTPGRSRRGGRNGTPQKTYASENDMPNYRQVQPDSPCTPQKLASGNAAATQNVQSTNQKQRSKATNKPRNKTGAASPGANVNKLERQSPSFVAPAFAGATFHHSPAPSALPIPSFLSRTFSAPDSPSQRASPAEATQEPSPPTTDSEDAGELSPPPNVPRNDDSPLEVFFKAQRDEKARTRRASSANAVVVALGPFSPPNDSPQACNTLPKATAPAPPRRPQASRNQSSGISSNELNGIPGEPLGPAFSTPYQDRIRAARSNNNSGQATPTSTRSSAQKVDFDRSEALKRYLFAGKLGPSPQLHQQQKPQPQPQHRQQPVPSQDAHPKMPRGMFPATVLGGNPNPPATQPQYQAATGLRPDQMRTMEDSLRKVLKLDSVN</sequence>
<feature type="compositionally biased region" description="Polar residues" evidence="1">
    <location>
        <begin position="124"/>
        <end position="138"/>
    </location>
</feature>
<feature type="compositionally biased region" description="Low complexity" evidence="1">
    <location>
        <begin position="307"/>
        <end position="331"/>
    </location>
</feature>
<keyword evidence="3" id="KW-1185">Reference proteome</keyword>